<comment type="similarity">
    <text evidence="1">Belongs to the MinE family.</text>
</comment>
<reference evidence="2 3" key="1">
    <citation type="journal article" date="2010" name="Nature">
        <title>The Ectocarpus genome and the independent evolution of multicellularity in brown algae.</title>
        <authorList>
            <person name="Cock J.M."/>
            <person name="Sterck L."/>
            <person name="Rouze P."/>
            <person name="Scornet D."/>
            <person name="Allen A.E."/>
            <person name="Amoutzias G."/>
            <person name="Anthouard V."/>
            <person name="Artiguenave F."/>
            <person name="Aury J.M."/>
            <person name="Badger J.H."/>
            <person name="Beszteri B."/>
            <person name="Billiau K."/>
            <person name="Bonnet E."/>
            <person name="Bothwell J.H."/>
            <person name="Bowler C."/>
            <person name="Boyen C."/>
            <person name="Brownlee C."/>
            <person name="Carrano C.J."/>
            <person name="Charrier B."/>
            <person name="Cho G.Y."/>
            <person name="Coelho S.M."/>
            <person name="Collen J."/>
            <person name="Corre E."/>
            <person name="Da Silva C."/>
            <person name="Delage L."/>
            <person name="Delaroque N."/>
            <person name="Dittami S.M."/>
            <person name="Doulbeau S."/>
            <person name="Elias M."/>
            <person name="Farnham G."/>
            <person name="Gachon C.M."/>
            <person name="Gschloessl B."/>
            <person name="Heesch S."/>
            <person name="Jabbari K."/>
            <person name="Jubin C."/>
            <person name="Kawai H."/>
            <person name="Kimura K."/>
            <person name="Kloareg B."/>
            <person name="Kupper F.C."/>
            <person name="Lang D."/>
            <person name="Le Bail A."/>
            <person name="Leblanc C."/>
            <person name="Lerouge P."/>
            <person name="Lohr M."/>
            <person name="Lopez P.J."/>
            <person name="Martens C."/>
            <person name="Maumus F."/>
            <person name="Michel G."/>
            <person name="Miranda-Saavedra D."/>
            <person name="Morales J."/>
            <person name="Moreau H."/>
            <person name="Motomura T."/>
            <person name="Nagasato C."/>
            <person name="Napoli C.A."/>
            <person name="Nelson D.R."/>
            <person name="Nyvall-Collen P."/>
            <person name="Peters A.F."/>
            <person name="Pommier C."/>
            <person name="Potin P."/>
            <person name="Poulain J."/>
            <person name="Quesneville H."/>
            <person name="Read B."/>
            <person name="Rensing S.A."/>
            <person name="Ritter A."/>
            <person name="Rousvoal S."/>
            <person name="Samanta M."/>
            <person name="Samson G."/>
            <person name="Schroeder D.C."/>
            <person name="Segurens B."/>
            <person name="Strittmatter M."/>
            <person name="Tonon T."/>
            <person name="Tregear J.W."/>
            <person name="Valentin K."/>
            <person name="von Dassow P."/>
            <person name="Yamagishi T."/>
            <person name="Van de Peer Y."/>
            <person name="Wincker P."/>
        </authorList>
    </citation>
    <scope>NUCLEOTIDE SEQUENCE [LARGE SCALE GENOMIC DNA]</scope>
    <source>
        <strain evidence="3">Ec32 / CCAP1310/4</strain>
    </source>
</reference>
<dbReference type="InterPro" id="IPR005527">
    <property type="entry name" value="MinE"/>
</dbReference>
<sequence length="150" mass="16261">MPLCPLLLELLELSALCARVLLVCRSASAHVLVFLIGLSCLSVPGRRMSLLTGIKTRLGLVGVSTNATSRGVARERLSIILAHQRGDVLLEGIDLKALQAEVYECVKKYISVDASKPIQLSVKQDGAVDVFEMQVHLAGESSQRKRDVKP</sequence>
<gene>
    <name evidence="2" type="ORF">Esi_0091_0059</name>
</gene>
<dbReference type="Proteomes" id="UP000002630">
    <property type="component" value="Unassembled WGS sequence"/>
</dbReference>
<dbReference type="GO" id="GO:0051301">
    <property type="term" value="P:cell division"/>
    <property type="evidence" value="ECO:0007669"/>
    <property type="project" value="InterPro"/>
</dbReference>
<evidence type="ECO:0000256" key="1">
    <source>
        <dbReference type="ARBA" id="ARBA00008168"/>
    </source>
</evidence>
<dbReference type="eggNOG" id="ENOG502S50K">
    <property type="taxonomic scope" value="Eukaryota"/>
</dbReference>
<evidence type="ECO:0008006" key="4">
    <source>
        <dbReference type="Google" id="ProtNLM"/>
    </source>
</evidence>
<dbReference type="InterPro" id="IPR036707">
    <property type="entry name" value="MinE_sf"/>
</dbReference>
<dbReference type="OrthoDB" id="190532at2759"/>
<name>D7G8Q5_ECTSI</name>
<evidence type="ECO:0000313" key="3">
    <source>
        <dbReference type="Proteomes" id="UP000002630"/>
    </source>
</evidence>
<dbReference type="Gene3D" id="3.30.1070.10">
    <property type="entry name" value="Cell division topological specificity factor MinE"/>
    <property type="match status" value="1"/>
</dbReference>
<proteinExistence type="inferred from homology"/>
<organism evidence="2 3">
    <name type="scientific">Ectocarpus siliculosus</name>
    <name type="common">Brown alga</name>
    <name type="synonym">Conferva siliculosa</name>
    <dbReference type="NCBI Taxonomy" id="2880"/>
    <lineage>
        <taxon>Eukaryota</taxon>
        <taxon>Sar</taxon>
        <taxon>Stramenopiles</taxon>
        <taxon>Ochrophyta</taxon>
        <taxon>PX clade</taxon>
        <taxon>Phaeophyceae</taxon>
        <taxon>Ectocarpales</taxon>
        <taxon>Ectocarpaceae</taxon>
        <taxon>Ectocarpus</taxon>
    </lineage>
</organism>
<dbReference type="Pfam" id="PF03776">
    <property type="entry name" value="MinE"/>
    <property type="match status" value="1"/>
</dbReference>
<keyword evidence="3" id="KW-1185">Reference proteome</keyword>
<dbReference type="EMBL" id="FN649760">
    <property type="protein sequence ID" value="CBJ28079.1"/>
    <property type="molecule type" value="Genomic_DNA"/>
</dbReference>
<protein>
    <recommendedName>
        <fullName evidence="4">Cell division topological specificity factor MinE</fullName>
    </recommendedName>
</protein>
<accession>D7G8Q5</accession>
<evidence type="ECO:0000313" key="2">
    <source>
        <dbReference type="EMBL" id="CBJ28079.1"/>
    </source>
</evidence>
<dbReference type="AlphaFoldDB" id="D7G8Q5"/>
<dbReference type="InParanoid" id="D7G8Q5"/>